<keyword evidence="2 3" id="KW-0040">ANK repeat</keyword>
<feature type="repeat" description="ANK" evidence="3">
    <location>
        <begin position="102"/>
        <end position="123"/>
    </location>
</feature>
<evidence type="ECO:0000256" key="3">
    <source>
        <dbReference type="PROSITE-ProRule" id="PRU00023"/>
    </source>
</evidence>
<accession>A0A8T2J2M7</accession>
<dbReference type="InterPro" id="IPR050776">
    <property type="entry name" value="Ank_Repeat/CDKN_Inhibitor"/>
</dbReference>
<dbReference type="PANTHER" id="PTHR24201:SF9">
    <property type="entry name" value="CYCLIN-DEPENDENT KINASE 4 INHIBITOR C"/>
    <property type="match status" value="1"/>
</dbReference>
<comment type="caution">
    <text evidence="4">The sequence shown here is derived from an EMBL/GenBank/DDBJ whole genome shotgun (WGS) entry which is preliminary data.</text>
</comment>
<dbReference type="PANTHER" id="PTHR24201">
    <property type="entry name" value="ANK_REP_REGION DOMAIN-CONTAINING PROTEIN"/>
    <property type="match status" value="1"/>
</dbReference>
<gene>
    <name evidence="4" type="ORF">GDO86_007851</name>
</gene>
<dbReference type="AlphaFoldDB" id="A0A8T2J2M7"/>
<dbReference type="InterPro" id="IPR036770">
    <property type="entry name" value="Ankyrin_rpt-contain_sf"/>
</dbReference>
<dbReference type="OrthoDB" id="21416at2759"/>
<dbReference type="SMART" id="SM00248">
    <property type="entry name" value="ANK"/>
    <property type="match status" value="4"/>
</dbReference>
<proteinExistence type="predicted"/>
<dbReference type="PROSITE" id="PS50088">
    <property type="entry name" value="ANK_REPEAT"/>
    <property type="match status" value="2"/>
</dbReference>
<dbReference type="PROSITE" id="PS50297">
    <property type="entry name" value="ANK_REP_REGION"/>
    <property type="match status" value="2"/>
</dbReference>
<dbReference type="Gene3D" id="1.25.40.20">
    <property type="entry name" value="Ankyrin repeat-containing domain"/>
    <property type="match status" value="1"/>
</dbReference>
<evidence type="ECO:0000256" key="2">
    <source>
        <dbReference type="ARBA" id="ARBA00023043"/>
    </source>
</evidence>
<protein>
    <submittedName>
        <fullName evidence="4">Uncharacterized protein</fullName>
    </submittedName>
</protein>
<dbReference type="GO" id="GO:0008285">
    <property type="term" value="P:negative regulation of cell population proliferation"/>
    <property type="evidence" value="ECO:0007669"/>
    <property type="project" value="TreeGrafter"/>
</dbReference>
<evidence type="ECO:0000313" key="5">
    <source>
        <dbReference type="Proteomes" id="UP000812440"/>
    </source>
</evidence>
<keyword evidence="1" id="KW-0677">Repeat</keyword>
<feature type="repeat" description="ANK" evidence="3">
    <location>
        <begin position="69"/>
        <end position="101"/>
    </location>
</feature>
<evidence type="ECO:0000256" key="1">
    <source>
        <dbReference type="ARBA" id="ARBA00022737"/>
    </source>
</evidence>
<dbReference type="GO" id="GO:0005737">
    <property type="term" value="C:cytoplasm"/>
    <property type="evidence" value="ECO:0007669"/>
    <property type="project" value="TreeGrafter"/>
</dbReference>
<dbReference type="EMBL" id="JAACNH010000007">
    <property type="protein sequence ID" value="KAG8436921.1"/>
    <property type="molecule type" value="Genomic_DNA"/>
</dbReference>
<dbReference type="Proteomes" id="UP000812440">
    <property type="component" value="Chromosome 4"/>
</dbReference>
<dbReference type="GO" id="GO:2000045">
    <property type="term" value="P:regulation of G1/S transition of mitotic cell cycle"/>
    <property type="evidence" value="ECO:0007669"/>
    <property type="project" value="TreeGrafter"/>
</dbReference>
<keyword evidence="5" id="KW-1185">Reference proteome</keyword>
<dbReference type="SUPFAM" id="SSF48403">
    <property type="entry name" value="Ankyrin repeat"/>
    <property type="match status" value="1"/>
</dbReference>
<dbReference type="GO" id="GO:0019901">
    <property type="term" value="F:protein kinase binding"/>
    <property type="evidence" value="ECO:0007669"/>
    <property type="project" value="TreeGrafter"/>
</dbReference>
<evidence type="ECO:0000313" key="4">
    <source>
        <dbReference type="EMBL" id="KAG8436921.1"/>
    </source>
</evidence>
<dbReference type="GO" id="GO:0005634">
    <property type="term" value="C:nucleus"/>
    <property type="evidence" value="ECO:0007669"/>
    <property type="project" value="TreeGrafter"/>
</dbReference>
<sequence length="168" mass="18455">MEVPLGDLMTAAAARGNLEELEELLRGAQNVDTPNRFGRTALQVMRLGNPAIARLLLSQGADPNLRDRTGFSVLHDAARAGFHDTVQTLLDFQADANIQDNAGNMPLHLAAKEGHLQVVQFLVLHTNSQMGHRNRDGDTPCDIAKLYKREDVIQWLHLQTSGQAADVE</sequence>
<dbReference type="Pfam" id="PF12796">
    <property type="entry name" value="Ank_2"/>
    <property type="match status" value="1"/>
</dbReference>
<name>A0A8T2J2M7_9PIPI</name>
<dbReference type="InterPro" id="IPR002110">
    <property type="entry name" value="Ankyrin_rpt"/>
</dbReference>
<organism evidence="4 5">
    <name type="scientific">Hymenochirus boettgeri</name>
    <name type="common">Congo dwarf clawed frog</name>
    <dbReference type="NCBI Taxonomy" id="247094"/>
    <lineage>
        <taxon>Eukaryota</taxon>
        <taxon>Metazoa</taxon>
        <taxon>Chordata</taxon>
        <taxon>Craniata</taxon>
        <taxon>Vertebrata</taxon>
        <taxon>Euteleostomi</taxon>
        <taxon>Amphibia</taxon>
        <taxon>Batrachia</taxon>
        <taxon>Anura</taxon>
        <taxon>Pipoidea</taxon>
        <taxon>Pipidae</taxon>
        <taxon>Pipinae</taxon>
        <taxon>Hymenochirus</taxon>
    </lineage>
</organism>
<dbReference type="Pfam" id="PF00023">
    <property type="entry name" value="Ank"/>
    <property type="match status" value="1"/>
</dbReference>
<dbReference type="GO" id="GO:0004861">
    <property type="term" value="F:cyclin-dependent protein serine/threonine kinase inhibitor activity"/>
    <property type="evidence" value="ECO:0007669"/>
    <property type="project" value="TreeGrafter"/>
</dbReference>
<reference evidence="4" key="1">
    <citation type="thesis" date="2020" institute="ProQuest LLC" country="789 East Eisenhower Parkway, Ann Arbor, MI, USA">
        <title>Comparative Genomics and Chromosome Evolution.</title>
        <authorList>
            <person name="Mudd A.B."/>
        </authorList>
    </citation>
    <scope>NUCLEOTIDE SEQUENCE</scope>
    <source>
        <strain evidence="4">Female2</strain>
        <tissue evidence="4">Blood</tissue>
    </source>
</reference>